<feature type="transmembrane region" description="Helical" evidence="7">
    <location>
        <begin position="1061"/>
        <end position="1082"/>
    </location>
</feature>
<keyword evidence="10" id="KW-1185">Reference proteome</keyword>
<feature type="transmembrane region" description="Helical" evidence="7">
    <location>
        <begin position="556"/>
        <end position="581"/>
    </location>
</feature>
<organism evidence="9 10">
    <name type="scientific">Rosistilla carotiformis</name>
    <dbReference type="NCBI Taxonomy" id="2528017"/>
    <lineage>
        <taxon>Bacteria</taxon>
        <taxon>Pseudomonadati</taxon>
        <taxon>Planctomycetota</taxon>
        <taxon>Planctomycetia</taxon>
        <taxon>Pirellulales</taxon>
        <taxon>Pirellulaceae</taxon>
        <taxon>Rosistilla</taxon>
    </lineage>
</organism>
<keyword evidence="5 7" id="KW-0472">Membrane</keyword>
<evidence type="ECO:0000259" key="8">
    <source>
        <dbReference type="PROSITE" id="PS50156"/>
    </source>
</evidence>
<dbReference type="AlphaFoldDB" id="A0A518JWH0"/>
<feature type="transmembrane region" description="Helical" evidence="7">
    <location>
        <begin position="987"/>
        <end position="1011"/>
    </location>
</feature>
<gene>
    <name evidence="9" type="ORF">Poly24_36020</name>
</gene>
<dbReference type="SUPFAM" id="SSF82866">
    <property type="entry name" value="Multidrug efflux transporter AcrB transmembrane domain"/>
    <property type="match status" value="2"/>
</dbReference>
<feature type="domain" description="SSD" evidence="8">
    <location>
        <begin position="1030"/>
        <end position="1157"/>
    </location>
</feature>
<accession>A0A518JWH0</accession>
<dbReference type="OrthoDB" id="2112773at2"/>
<dbReference type="InterPro" id="IPR004869">
    <property type="entry name" value="MMPL_dom"/>
</dbReference>
<evidence type="ECO:0000256" key="4">
    <source>
        <dbReference type="ARBA" id="ARBA00022989"/>
    </source>
</evidence>
<keyword evidence="3 7" id="KW-0812">Transmembrane</keyword>
<dbReference type="Gene3D" id="1.20.1640.10">
    <property type="entry name" value="Multidrug efflux transporter AcrB transmembrane domain"/>
    <property type="match status" value="2"/>
</dbReference>
<evidence type="ECO:0000256" key="5">
    <source>
        <dbReference type="ARBA" id="ARBA00023136"/>
    </source>
</evidence>
<evidence type="ECO:0000256" key="3">
    <source>
        <dbReference type="ARBA" id="ARBA00022692"/>
    </source>
</evidence>
<evidence type="ECO:0000256" key="7">
    <source>
        <dbReference type="SAM" id="Phobius"/>
    </source>
</evidence>
<dbReference type="PANTHER" id="PTHR33406:SF12">
    <property type="entry name" value="BLR2997 PROTEIN"/>
    <property type="match status" value="1"/>
</dbReference>
<evidence type="ECO:0000256" key="6">
    <source>
        <dbReference type="SAM" id="MobiDB-lite"/>
    </source>
</evidence>
<feature type="transmembrane region" description="Helical" evidence="7">
    <location>
        <begin position="1023"/>
        <end position="1049"/>
    </location>
</feature>
<keyword evidence="2" id="KW-1003">Cell membrane</keyword>
<evidence type="ECO:0000313" key="9">
    <source>
        <dbReference type="EMBL" id="QDV69884.1"/>
    </source>
</evidence>
<proteinExistence type="predicted"/>
<dbReference type="GO" id="GO:0005886">
    <property type="term" value="C:plasma membrane"/>
    <property type="evidence" value="ECO:0007669"/>
    <property type="project" value="UniProtKB-SubCell"/>
</dbReference>
<comment type="subcellular location">
    <subcellularLocation>
        <location evidence="1">Cell membrane</location>
        <topology evidence="1">Multi-pass membrane protein</topology>
    </subcellularLocation>
</comment>
<feature type="transmembrane region" description="Helical" evidence="7">
    <location>
        <begin position="482"/>
        <end position="506"/>
    </location>
</feature>
<dbReference type="PANTHER" id="PTHR33406">
    <property type="entry name" value="MEMBRANE PROTEIN MJ1562-RELATED"/>
    <property type="match status" value="1"/>
</dbReference>
<feature type="transmembrane region" description="Helical" evidence="7">
    <location>
        <begin position="430"/>
        <end position="449"/>
    </location>
</feature>
<feature type="transmembrane region" description="Helical" evidence="7">
    <location>
        <begin position="456"/>
        <end position="476"/>
    </location>
</feature>
<reference evidence="9 10" key="1">
    <citation type="submission" date="2019-02" db="EMBL/GenBank/DDBJ databases">
        <title>Deep-cultivation of Planctomycetes and their phenomic and genomic characterization uncovers novel biology.</title>
        <authorList>
            <person name="Wiegand S."/>
            <person name="Jogler M."/>
            <person name="Boedeker C."/>
            <person name="Pinto D."/>
            <person name="Vollmers J."/>
            <person name="Rivas-Marin E."/>
            <person name="Kohn T."/>
            <person name="Peeters S.H."/>
            <person name="Heuer A."/>
            <person name="Rast P."/>
            <person name="Oberbeckmann S."/>
            <person name="Bunk B."/>
            <person name="Jeske O."/>
            <person name="Meyerdierks A."/>
            <person name="Storesund J.E."/>
            <person name="Kallscheuer N."/>
            <person name="Luecker S."/>
            <person name="Lage O.M."/>
            <person name="Pohl T."/>
            <person name="Merkel B.J."/>
            <person name="Hornburger P."/>
            <person name="Mueller R.-W."/>
            <person name="Bruemmer F."/>
            <person name="Labrenz M."/>
            <person name="Spormann A.M."/>
            <person name="Op den Camp H."/>
            <person name="Overmann J."/>
            <person name="Amann R."/>
            <person name="Jetten M.S.M."/>
            <person name="Mascher T."/>
            <person name="Medema M.H."/>
            <person name="Devos D.P."/>
            <person name="Kaster A.-K."/>
            <person name="Ovreas L."/>
            <person name="Rohde M."/>
            <person name="Galperin M.Y."/>
            <person name="Jogler C."/>
        </authorList>
    </citation>
    <scope>NUCLEOTIDE SEQUENCE [LARGE SCALE GENOMIC DNA]</scope>
    <source>
        <strain evidence="9 10">Poly24</strain>
    </source>
</reference>
<dbReference type="Pfam" id="PF03176">
    <property type="entry name" value="MMPL"/>
    <property type="match status" value="2"/>
</dbReference>
<dbReference type="PROSITE" id="PS50156">
    <property type="entry name" value="SSD"/>
    <property type="match status" value="2"/>
</dbReference>
<feature type="transmembrane region" description="Helical" evidence="7">
    <location>
        <begin position="526"/>
        <end position="544"/>
    </location>
</feature>
<feature type="transmembrane region" description="Helical" evidence="7">
    <location>
        <begin position="1132"/>
        <end position="1156"/>
    </location>
</feature>
<evidence type="ECO:0000313" key="10">
    <source>
        <dbReference type="Proteomes" id="UP000315082"/>
    </source>
</evidence>
<dbReference type="KEGG" id="rcf:Poly24_36020"/>
<evidence type="ECO:0000256" key="1">
    <source>
        <dbReference type="ARBA" id="ARBA00004651"/>
    </source>
</evidence>
<feature type="region of interest" description="Disordered" evidence="6">
    <location>
        <begin position="1173"/>
        <end position="1238"/>
    </location>
</feature>
<dbReference type="EMBL" id="CP036348">
    <property type="protein sequence ID" value="QDV69884.1"/>
    <property type="molecule type" value="Genomic_DNA"/>
</dbReference>
<dbReference type="InterPro" id="IPR050545">
    <property type="entry name" value="Mycobact_MmpL"/>
</dbReference>
<dbReference type="InterPro" id="IPR000731">
    <property type="entry name" value="SSD"/>
</dbReference>
<dbReference type="Proteomes" id="UP000315082">
    <property type="component" value="Chromosome"/>
</dbReference>
<feature type="domain" description="SSD" evidence="8">
    <location>
        <begin position="463"/>
        <end position="580"/>
    </location>
</feature>
<protein>
    <submittedName>
        <fullName evidence="9">MMPL family protein</fullName>
    </submittedName>
</protein>
<evidence type="ECO:0000256" key="2">
    <source>
        <dbReference type="ARBA" id="ARBA00022475"/>
    </source>
</evidence>
<dbReference type="RefSeq" id="WP_145098155.1">
    <property type="nucleotide sequence ID" value="NZ_CP036348.1"/>
</dbReference>
<keyword evidence="4 7" id="KW-1133">Transmembrane helix</keyword>
<feature type="transmembrane region" description="Helical" evidence="7">
    <location>
        <begin position="1103"/>
        <end position="1126"/>
    </location>
</feature>
<sequence length="1238" mass="135210">MKPTFLARRSIFGINNALLILLVVCFLAPIGIRGARQSLQSNNNNVKDWLPSDFPETTELEWFGEYFSGERFVIATWPGCNENDQKLKLLTDKLRSEAAGGQPPEGLPDWERARKLAEELQLLAPRDFQTNWGGRNEKWLNSPDGTLYYITPDGRLFRWAGKEGPLPALIRSVRKFLRGGTVEGQFIASFGETAGQPNSEKLNPYYNDPHLLTAALFRTIQTGPEIAQQLAQENGPLWPVAAINKDDKKIIARRLAEKRLTGTLFAPAVPIDFAWTPEAFAEQVPAAALPEDWQLQCAASIKQIVDERFDGELAKLKHAPTDVRDQSWYDIFDAMGVEPPPRQSCVLVTLTPTALDNLPYVVGRGLLGGPRGRMLQLAEESGVNAAASPSAVPPPFNYAERHASLVEPAMRMGGPPVDNVSIDEEGQITLIRLIGYCVLIGLTLSMLAFRSFKLTSMIFVVGVLAAVSSLAFVQIAGEQIDAILMSMPSLVYILGLSGAIHIINYYREEAATRGVEGAAERAVSHAFMPCTLAAITTAIGLLSLNTSNIIPIKKFGLYSAVGVVATLVLLFAYLPAALHVFRPEPPAEKKTKLPKGRRDDEPDWLTRQWISVGTWVTGHYRLVGFACALLMLTTAMGLSKIETSVQLLKLFGSESRIIRDYGWIERHFGKLVPMELVMRVPPGMQRELNSPTHPTEPTALSQLERLQAVDHIQRAVESAFGEHGTGVVGNAMSAVTLMPELPKPTNSPTNATRLAFNSALASAQTQLLGSDYVQHERSGPWEESELWRISLRVGALSDVDYGEFVGNLRDAVEPVLQAYRFRESILTSLAEKDKGIVFVVGADRPNEESWENVLARDDVAASADDSAQVNQQLIFEATLDDLLHNESKIRTVMWIAPEKIKDNPNKLEVWARNFAKADCVVIAEDQSDFDVEFIREHAAAVVDARPMQWIPTAASLRDGYPDVENAGPLQVVYTGVVPLVYKAQRTLLFSLVESTFLAFVLIGIVMSGLLNPGAMFGKLRPRNVLYGIGAGMVSMLPNLFPVIVIFGILGHTGSIVDLGKMMTASVAMGVAVDDTIHFLEWFRQGLAQGMTRRESVIEAYRRVGPAMTQTTILGGLGLFVFALSSFTPTQSFGVMMLLLLVSALVGDLIFLPAILVSPLGKVFRPRDEDLIANATGDSRHGPNPNGPNPTFDETNDLQGSDDSPAAVGGRNGTGRIDTPHGSGRQSASASKAHGDPVS</sequence>
<name>A0A518JWH0_9BACT</name>